<name>A0A1I8BQK1_MELHA</name>
<keyword evidence="2" id="KW-1133">Transmembrane helix</keyword>
<dbReference type="Proteomes" id="UP000095281">
    <property type="component" value="Unplaced"/>
</dbReference>
<proteinExistence type="predicted"/>
<sequence>MNLKEESFNKIQNIQDAALALYNQYNDKKYGKIHQKLENAQTIESEKLFEINYVTGIFNKLWAYFETKSKADENTITEAFSLWKSFALNFELPSNSECTCGKNMESKKYQKGTNIKQILTRRKRSDEENPGTARSGDVTGQPVGENAQPGVGAAQSVGENAQSGGSTRTVHVTSPSFYSTLFPQHPHGSNKLKYWKGMAMRLTLVVLLVVLFAVVLQTDSQPSHQHLTRSQNRPQPQAQTNPQESRPTSHPHVIRPRTRAQSQAPYPLPDPQSQSPSKPYARIYRTPSTAHSIRNAEKEEAGTSSISSKPQGKIYQNFLINARRA</sequence>
<reference evidence="4" key="1">
    <citation type="submission" date="2016-11" db="UniProtKB">
        <authorList>
            <consortium name="WormBaseParasite"/>
        </authorList>
    </citation>
    <scope>IDENTIFICATION</scope>
</reference>
<feature type="region of interest" description="Disordered" evidence="1">
    <location>
        <begin position="222"/>
        <end position="311"/>
    </location>
</feature>
<keyword evidence="3" id="KW-1185">Reference proteome</keyword>
<evidence type="ECO:0000313" key="3">
    <source>
        <dbReference type="Proteomes" id="UP000095281"/>
    </source>
</evidence>
<evidence type="ECO:0000313" key="4">
    <source>
        <dbReference type="WBParaSite" id="MhA1_Contig381.frz3.gene1"/>
    </source>
</evidence>
<evidence type="ECO:0000256" key="2">
    <source>
        <dbReference type="SAM" id="Phobius"/>
    </source>
</evidence>
<feature type="region of interest" description="Disordered" evidence="1">
    <location>
        <begin position="115"/>
        <end position="169"/>
    </location>
</feature>
<dbReference type="AlphaFoldDB" id="A0A1I8BQK1"/>
<keyword evidence="2" id="KW-0812">Transmembrane</keyword>
<dbReference type="WBParaSite" id="MhA1_Contig381.frz3.gene1">
    <property type="protein sequence ID" value="MhA1_Contig381.frz3.gene1"/>
    <property type="gene ID" value="MhA1_Contig381.frz3.gene1"/>
</dbReference>
<feature type="transmembrane region" description="Helical" evidence="2">
    <location>
        <begin position="198"/>
        <end position="216"/>
    </location>
</feature>
<feature type="compositionally biased region" description="Polar residues" evidence="1">
    <location>
        <begin position="222"/>
        <end position="248"/>
    </location>
</feature>
<organism evidence="3 4">
    <name type="scientific">Meloidogyne hapla</name>
    <name type="common">Root-knot nematode worm</name>
    <dbReference type="NCBI Taxonomy" id="6305"/>
    <lineage>
        <taxon>Eukaryota</taxon>
        <taxon>Metazoa</taxon>
        <taxon>Ecdysozoa</taxon>
        <taxon>Nematoda</taxon>
        <taxon>Chromadorea</taxon>
        <taxon>Rhabditida</taxon>
        <taxon>Tylenchina</taxon>
        <taxon>Tylenchomorpha</taxon>
        <taxon>Tylenchoidea</taxon>
        <taxon>Meloidogynidae</taxon>
        <taxon>Meloidogyninae</taxon>
        <taxon>Meloidogyne</taxon>
    </lineage>
</organism>
<protein>
    <submittedName>
        <fullName evidence="4">Uncharacterized protein</fullName>
    </submittedName>
</protein>
<accession>A0A1I8BQK1</accession>
<feature type="compositionally biased region" description="Polar residues" evidence="1">
    <location>
        <begin position="157"/>
        <end position="169"/>
    </location>
</feature>
<keyword evidence="2" id="KW-0472">Membrane</keyword>
<evidence type="ECO:0000256" key="1">
    <source>
        <dbReference type="SAM" id="MobiDB-lite"/>
    </source>
</evidence>